<dbReference type="InterPro" id="IPR050504">
    <property type="entry name" value="IgSF_BTN/MOG"/>
</dbReference>
<dbReference type="SUPFAM" id="SSF48726">
    <property type="entry name" value="Immunoglobulin"/>
    <property type="match status" value="2"/>
</dbReference>
<evidence type="ECO:0000256" key="2">
    <source>
        <dbReference type="ARBA" id="ARBA00022692"/>
    </source>
</evidence>
<dbReference type="Pfam" id="PF22705">
    <property type="entry name" value="C2-set_3"/>
    <property type="match status" value="1"/>
</dbReference>
<comment type="subcellular location">
    <subcellularLocation>
        <location evidence="1">Membrane</location>
    </subcellularLocation>
</comment>
<feature type="domain" description="Ig-like" evidence="8">
    <location>
        <begin position="34"/>
        <end position="145"/>
    </location>
</feature>
<feature type="chain" id="PRO_5004865765" description="Ig-like domain-containing protein" evidence="7">
    <location>
        <begin position="24"/>
        <end position="275"/>
    </location>
</feature>
<dbReference type="EMBL" id="AHAT01025246">
    <property type="status" value="NOT_ANNOTATED_CDS"/>
    <property type="molecule type" value="Genomic_DNA"/>
</dbReference>
<reference evidence="9" key="2">
    <citation type="submission" date="2025-08" db="UniProtKB">
        <authorList>
            <consortium name="Ensembl"/>
        </authorList>
    </citation>
    <scope>IDENTIFICATION</scope>
</reference>
<keyword evidence="2 6" id="KW-0812">Transmembrane</keyword>
<dbReference type="Ensembl" id="ENSLOCT00000004386.1">
    <property type="protein sequence ID" value="ENSLOCP00000004378.1"/>
    <property type="gene ID" value="ENSLOCG00000003679.1"/>
</dbReference>
<keyword evidence="10" id="KW-1185">Reference proteome</keyword>
<dbReference type="InterPro" id="IPR013783">
    <property type="entry name" value="Ig-like_fold"/>
</dbReference>
<keyword evidence="3 6" id="KW-1133">Transmembrane helix</keyword>
<keyword evidence="4 6" id="KW-0472">Membrane</keyword>
<dbReference type="InterPro" id="IPR003599">
    <property type="entry name" value="Ig_sub"/>
</dbReference>
<evidence type="ECO:0000256" key="6">
    <source>
        <dbReference type="SAM" id="Phobius"/>
    </source>
</evidence>
<feature type="domain" description="Ig-like" evidence="8">
    <location>
        <begin position="153"/>
        <end position="232"/>
    </location>
</feature>
<dbReference type="GeneTree" id="ENSGT01120000271914"/>
<dbReference type="PANTHER" id="PTHR24100:SF130">
    <property type="entry name" value="BUTYROPHILIN-LIKE PROTEIN 9"/>
    <property type="match status" value="1"/>
</dbReference>
<dbReference type="OMA" id="GWYRDHY"/>
<dbReference type="FunFam" id="2.60.40.10:FF:002490">
    <property type="entry name" value="Uncharacterized protein"/>
    <property type="match status" value="1"/>
</dbReference>
<dbReference type="eggNOG" id="ENOG502QSRZ">
    <property type="taxonomic scope" value="Eukaryota"/>
</dbReference>
<evidence type="ECO:0000313" key="9">
    <source>
        <dbReference type="Ensembl" id="ENSLOCP00000004378.1"/>
    </source>
</evidence>
<dbReference type="PANTHER" id="PTHR24100">
    <property type="entry name" value="BUTYROPHILIN"/>
    <property type="match status" value="1"/>
</dbReference>
<dbReference type="STRING" id="7918.ENSLOCP00000004378"/>
<dbReference type="SMART" id="SM00409">
    <property type="entry name" value="IG"/>
    <property type="match status" value="1"/>
</dbReference>
<sequence>EMLPIRMVLCVNLLLLLFSVSRSGKSEKFQVHGPAAPVVVSPSEDSVLPCYLSPDINAEDLQIRWSFEGSAAPVCLYQNRRYHSDTQNPDYRGRTELFLEQLPRGNVSLKLTDVKLSDHGQYKCLVESVKHYGDTLIDLVVRTVSVSLHSPGGGQTQLLCRSEGWFPSPAVIWTDRDGHDVTSLSSTTVERDSQGHLSVSSYIPVQQESNIFSCLVRSTQPKGDWESQIHISRDFFPGPSGWMVALCVTAAVIVVASVLLVIQWKRMDSMWSLYT</sequence>
<dbReference type="InterPro" id="IPR036179">
    <property type="entry name" value="Ig-like_dom_sf"/>
</dbReference>
<dbReference type="Pfam" id="PF07686">
    <property type="entry name" value="V-set"/>
    <property type="match status" value="1"/>
</dbReference>
<dbReference type="GO" id="GO:0009897">
    <property type="term" value="C:external side of plasma membrane"/>
    <property type="evidence" value="ECO:0000318"/>
    <property type="project" value="GO_Central"/>
</dbReference>
<name>W5M7M0_LEPOC</name>
<dbReference type="GO" id="GO:0001817">
    <property type="term" value="P:regulation of cytokine production"/>
    <property type="evidence" value="ECO:0000318"/>
    <property type="project" value="GO_Central"/>
</dbReference>
<dbReference type="PROSITE" id="PS50835">
    <property type="entry name" value="IG_LIKE"/>
    <property type="match status" value="2"/>
</dbReference>
<dbReference type="Proteomes" id="UP000018468">
    <property type="component" value="Linkage group LG5"/>
</dbReference>
<proteinExistence type="predicted"/>
<evidence type="ECO:0000256" key="1">
    <source>
        <dbReference type="ARBA" id="ARBA00004370"/>
    </source>
</evidence>
<dbReference type="GO" id="GO:0050852">
    <property type="term" value="P:T cell receptor signaling pathway"/>
    <property type="evidence" value="ECO:0000318"/>
    <property type="project" value="GO_Central"/>
</dbReference>
<evidence type="ECO:0000256" key="4">
    <source>
        <dbReference type="ARBA" id="ARBA00023136"/>
    </source>
</evidence>
<evidence type="ECO:0000259" key="8">
    <source>
        <dbReference type="PROSITE" id="PS50835"/>
    </source>
</evidence>
<accession>W5M7M0</accession>
<reference evidence="9" key="3">
    <citation type="submission" date="2025-09" db="UniProtKB">
        <authorList>
            <consortium name="Ensembl"/>
        </authorList>
    </citation>
    <scope>IDENTIFICATION</scope>
</reference>
<feature type="transmembrane region" description="Helical" evidence="6">
    <location>
        <begin position="242"/>
        <end position="262"/>
    </location>
</feature>
<evidence type="ECO:0000313" key="10">
    <source>
        <dbReference type="Proteomes" id="UP000018468"/>
    </source>
</evidence>
<dbReference type="InterPro" id="IPR007110">
    <property type="entry name" value="Ig-like_dom"/>
</dbReference>
<dbReference type="InParanoid" id="W5M7M0"/>
<evidence type="ECO:0000256" key="7">
    <source>
        <dbReference type="SAM" id="SignalP"/>
    </source>
</evidence>
<dbReference type="Gene3D" id="2.60.40.10">
    <property type="entry name" value="Immunoglobulins"/>
    <property type="match status" value="2"/>
</dbReference>
<dbReference type="GO" id="GO:0005102">
    <property type="term" value="F:signaling receptor binding"/>
    <property type="evidence" value="ECO:0000318"/>
    <property type="project" value="GO_Central"/>
</dbReference>
<dbReference type="InterPro" id="IPR053896">
    <property type="entry name" value="BTN3A2-like_Ig-C"/>
</dbReference>
<reference evidence="10" key="1">
    <citation type="submission" date="2011-12" db="EMBL/GenBank/DDBJ databases">
        <title>The Draft Genome of Lepisosteus oculatus.</title>
        <authorList>
            <consortium name="The Broad Institute Genome Assembly &amp; Analysis Group"/>
            <consortium name="Computational R&amp;D Group"/>
            <consortium name="and Sequencing Platform"/>
            <person name="Di Palma F."/>
            <person name="Alfoldi J."/>
            <person name="Johnson J."/>
            <person name="Berlin A."/>
            <person name="Gnerre S."/>
            <person name="Jaffe D."/>
            <person name="MacCallum I."/>
            <person name="Young S."/>
            <person name="Walker B.J."/>
            <person name="Lander E.S."/>
            <person name="Lindblad-Toh K."/>
        </authorList>
    </citation>
    <scope>NUCLEOTIDE SEQUENCE [LARGE SCALE GENOMIC DNA]</scope>
</reference>
<dbReference type="AlphaFoldDB" id="W5M7M0"/>
<organism evidence="9 10">
    <name type="scientific">Lepisosteus oculatus</name>
    <name type="common">Spotted gar</name>
    <dbReference type="NCBI Taxonomy" id="7918"/>
    <lineage>
        <taxon>Eukaryota</taxon>
        <taxon>Metazoa</taxon>
        <taxon>Chordata</taxon>
        <taxon>Craniata</taxon>
        <taxon>Vertebrata</taxon>
        <taxon>Euteleostomi</taxon>
        <taxon>Actinopterygii</taxon>
        <taxon>Neopterygii</taxon>
        <taxon>Holostei</taxon>
        <taxon>Semionotiformes</taxon>
        <taxon>Lepisosteidae</taxon>
        <taxon>Lepisosteus</taxon>
    </lineage>
</organism>
<protein>
    <recommendedName>
        <fullName evidence="8">Ig-like domain-containing protein</fullName>
    </recommendedName>
</protein>
<keyword evidence="7" id="KW-0732">Signal</keyword>
<evidence type="ECO:0000256" key="3">
    <source>
        <dbReference type="ARBA" id="ARBA00022989"/>
    </source>
</evidence>
<dbReference type="FunFam" id="2.60.40.10:FF:000088">
    <property type="entry name" value="Butyrophilin subfamily 1 member A1"/>
    <property type="match status" value="1"/>
</dbReference>
<feature type="signal peptide" evidence="7">
    <location>
        <begin position="1"/>
        <end position="23"/>
    </location>
</feature>
<dbReference type="InterPro" id="IPR013106">
    <property type="entry name" value="Ig_V-set"/>
</dbReference>
<evidence type="ECO:0000256" key="5">
    <source>
        <dbReference type="ARBA" id="ARBA00023319"/>
    </source>
</evidence>
<dbReference type="EMBL" id="AHAT01025247">
    <property type="status" value="NOT_ANNOTATED_CDS"/>
    <property type="molecule type" value="Genomic_DNA"/>
</dbReference>
<dbReference type="Bgee" id="ENSLOCG00000003679">
    <property type="expression patterns" value="Expressed in pharyngeal gill and 3 other cell types or tissues"/>
</dbReference>
<keyword evidence="5" id="KW-0393">Immunoglobulin domain</keyword>